<protein>
    <submittedName>
        <fullName evidence="2">Uncharacterized protein</fullName>
    </submittedName>
</protein>
<name>S4TE46_9VIRU</name>
<evidence type="ECO:0000313" key="2">
    <source>
        <dbReference type="EMBL" id="AGA18361.1"/>
    </source>
</evidence>
<accession>S4TE46</accession>
<feature type="compositionally biased region" description="Polar residues" evidence="1">
    <location>
        <begin position="186"/>
        <end position="204"/>
    </location>
</feature>
<feature type="region of interest" description="Disordered" evidence="1">
    <location>
        <begin position="183"/>
        <end position="204"/>
    </location>
</feature>
<organism evidence="2">
    <name type="scientific">uncultured marine virus</name>
    <dbReference type="NCBI Taxonomy" id="186617"/>
    <lineage>
        <taxon>Viruses</taxon>
        <taxon>environmental samples</taxon>
    </lineage>
</organism>
<evidence type="ECO:0000256" key="1">
    <source>
        <dbReference type="SAM" id="MobiDB-lite"/>
    </source>
</evidence>
<reference evidence="2" key="1">
    <citation type="journal article" date="2013" name="ISME J.">
        <title>Previously unknown and highly divergent ssDNA viruses populate the oceans.</title>
        <authorList>
            <person name="Labonte J.M."/>
            <person name="Suttle C.A."/>
        </authorList>
    </citation>
    <scope>NUCLEOTIDE SEQUENCE</scope>
</reference>
<sequence length="331" mass="36193">MLSAHPLIVMVHTKFLFSNNVGNGATETHVFNFPKLMSSINRKAYHNVDTKGNAQKYMIGMKLYGTSCEALTLVAPDTYYVRRAVKAWHDARMKMYRRAGISMKSLRYARNLRPYLNVNHENGSTVEIDSENDAALGITPPWIGDEWTYSRAAVSTPAESTDSSSGGGLYDLVDTYSFTLLDPSVPESTTADSPDESSSVTDQDSYVSVGMIDEWLDSFKRKDVATGANTIIDADNALLQLNSQQGTDKEEVLELAEDAQTEGRPWDSTTSDGTAIYTSGVQGSFCVSTTGESSYAVVTAPCGLLQLTLGNNHSSDEVLHIEFEVLDISDM</sequence>
<dbReference type="EMBL" id="JX904355">
    <property type="protein sequence ID" value="AGA18361.1"/>
    <property type="molecule type" value="Genomic_DNA"/>
</dbReference>
<proteinExistence type="predicted"/>